<accession>A0A926DNC6</accession>
<dbReference type="PANTHER" id="PTHR21666:SF270">
    <property type="entry name" value="MUREIN HYDROLASE ACTIVATOR ENVC"/>
    <property type="match status" value="1"/>
</dbReference>
<dbReference type="InterPro" id="IPR011055">
    <property type="entry name" value="Dup_hybrid_motif"/>
</dbReference>
<evidence type="ECO:0000259" key="2">
    <source>
        <dbReference type="Pfam" id="PF01551"/>
    </source>
</evidence>
<dbReference type="PANTHER" id="PTHR21666">
    <property type="entry name" value="PEPTIDASE-RELATED"/>
    <property type="match status" value="1"/>
</dbReference>
<dbReference type="FunFam" id="2.70.70.10:FF:000006">
    <property type="entry name" value="M23 family peptidase"/>
    <property type="match status" value="1"/>
</dbReference>
<proteinExistence type="predicted"/>
<dbReference type="Proteomes" id="UP000611762">
    <property type="component" value="Unassembled WGS sequence"/>
</dbReference>
<dbReference type="EMBL" id="JACRSU010000002">
    <property type="protein sequence ID" value="MBC8540867.1"/>
    <property type="molecule type" value="Genomic_DNA"/>
</dbReference>
<dbReference type="Gene3D" id="2.70.70.10">
    <property type="entry name" value="Glucose Permease (Domain IIA)"/>
    <property type="match status" value="1"/>
</dbReference>
<evidence type="ECO:0000313" key="3">
    <source>
        <dbReference type="EMBL" id="MBC8540867.1"/>
    </source>
</evidence>
<comment type="caution">
    <text evidence="3">The sequence shown here is derived from an EMBL/GenBank/DDBJ whole genome shotgun (WGS) entry which is preliminary data.</text>
</comment>
<dbReference type="GO" id="GO:0004222">
    <property type="term" value="F:metalloendopeptidase activity"/>
    <property type="evidence" value="ECO:0007669"/>
    <property type="project" value="TreeGrafter"/>
</dbReference>
<reference evidence="3" key="1">
    <citation type="submission" date="2020-08" db="EMBL/GenBank/DDBJ databases">
        <title>Genome public.</title>
        <authorList>
            <person name="Liu C."/>
            <person name="Sun Q."/>
        </authorList>
    </citation>
    <scope>NUCLEOTIDE SEQUENCE</scope>
    <source>
        <strain evidence="3">H8</strain>
    </source>
</reference>
<feature type="domain" description="M23ase beta-sheet core" evidence="2">
    <location>
        <begin position="269"/>
        <end position="364"/>
    </location>
</feature>
<keyword evidence="4" id="KW-1185">Reference proteome</keyword>
<dbReference type="Pfam" id="PF01551">
    <property type="entry name" value="Peptidase_M23"/>
    <property type="match status" value="1"/>
</dbReference>
<protein>
    <submittedName>
        <fullName evidence="3">Peptidoglycan DD-metalloendopeptidase family protein</fullName>
    </submittedName>
</protein>
<dbReference type="InterPro" id="IPR016047">
    <property type="entry name" value="M23ase_b-sheet_dom"/>
</dbReference>
<dbReference type="InterPro" id="IPR050570">
    <property type="entry name" value="Cell_wall_metabolism_enzyme"/>
</dbReference>
<evidence type="ECO:0000256" key="1">
    <source>
        <dbReference type="SAM" id="Coils"/>
    </source>
</evidence>
<feature type="coiled-coil region" evidence="1">
    <location>
        <begin position="131"/>
        <end position="165"/>
    </location>
</feature>
<organism evidence="3 4">
    <name type="scientific">Congzhengia minquanensis</name>
    <dbReference type="NCBI Taxonomy" id="2763657"/>
    <lineage>
        <taxon>Bacteria</taxon>
        <taxon>Bacillati</taxon>
        <taxon>Bacillota</taxon>
        <taxon>Clostridia</taxon>
        <taxon>Eubacteriales</taxon>
        <taxon>Oscillospiraceae</taxon>
        <taxon>Congzhengia</taxon>
    </lineage>
</organism>
<dbReference type="SUPFAM" id="SSF51261">
    <property type="entry name" value="Duplicated hybrid motif"/>
    <property type="match status" value="1"/>
</dbReference>
<sequence>MPYKTASEAQEIANRVKEIGSELTNNKKILKETIVEMQKARIEATRAATIDITNGLAEGLERTMWAFDQLENPYNRTNDFLDSMMSFDSLFGEVSELDKELEKKKQHDKALIAEEQATQDTIHQIVTDALELQAEENAKTRAEERAKLEEELAEISKEYKATLDTAATNTENTKNKITGSFNSVADSAGTMQQNVETHFGNMETSVTTHVDNTITKIDELKEKLADANSSTFNPNNSTPNAIAKSLVPDYKRISSPYGMRKHPITGETKMHNGIDIAADEGTDIKAAASGTVLLAGNNGGYGNCVIISHSDGTQTLYGHASKLLVSAGQKVEKGQVIAKVGSTGNSTGNHLHFETRINGKSYDPTFWASTHANGTKDFGIAGENYKKEYAINKKTGEWSVIDSPTLFDKDKFEIVGEDVSEKIDKPIDTFAKGTIVLPEGLGKYYTYEAWNRKEQGKTNWNKDSLQRKLVDVSTEKKDHWFNAEGYGLVANRYVVAVTDTFGSVGDYINIYNADGTIIPAVIGDIKNQSDAGANKWGHDNGASVVEFMTNWGKGHSNPKGNGGVLKIENIGNYFDNPELAANTKIVSDNTQALDENTKITEESVDTNPFSDANISKTVSEIEALGQLNKDKSDSYRRNRASEINYARINYELSDIEFYTQQKDLIETLLNGNDDILGFYDMEKEAIEKWGAAIQEARDSGATQEAIDALEQAMQDELTSFKELITNQTEILYEFDKKIAEKKVNDSKKWWNSIVAGFDNEQIYRDKRVDDLASLESLTEDPIAKAILRNRKYKENQDTVNYSKASQKANGEQRDAVMAQLFRFLDGNAITDINGVKLNPTDWFNIDGSISDEFERDMKDIISRYGEAVDTEIRGLVEGISIFGQAINNNIEAGKKAQNELYASDQERKQEFINAVQKAIDIETKAIEKQKENLNEQITYYNSLNTLLSKYYSVTNSITEAHHNINKELKAAQTSYKYLDAQTRLLLFNEKDYIALTKELNDIQVKANNLKSRYEYDLQHAQKEDIAEITNNYERQYDLLMKQYEISKAQLEVDKKRTQLNNILNERNVRMFVNGQWQWVANTQDVINAQNDLEDAKYSLSNAETQKYQTGETNKLSAKTDDLSTQINYLDSQITEINDRWNKITEIAEGGVLSVSQAWSDLVLTDSEYLDSFVSDITSAFSPLYEMLTGKNFVPLQEYKGYERSIEPESGYHKSGYAKIEEDESYSRSTINSDDYVVLTPDDVAKNLGITPLTQRDYSKLVASPPDIKGITKSYPLPETTNRTNNNVTNVDNSVTVNGVKLSEQDSKAVNEALRRHIAIH</sequence>
<gene>
    <name evidence="3" type="ORF">H8698_07740</name>
</gene>
<feature type="coiled-coil region" evidence="1">
    <location>
        <begin position="1040"/>
        <end position="1105"/>
    </location>
</feature>
<dbReference type="CDD" id="cd12797">
    <property type="entry name" value="M23_peptidase"/>
    <property type="match status" value="1"/>
</dbReference>
<evidence type="ECO:0000313" key="4">
    <source>
        <dbReference type="Proteomes" id="UP000611762"/>
    </source>
</evidence>
<keyword evidence="1" id="KW-0175">Coiled coil</keyword>
<name>A0A926DNC6_9FIRM</name>